<dbReference type="GeneID" id="41330772"/>
<reference evidence="2 3" key="1">
    <citation type="journal article" date="2020" name="Nature">
        <title>Isolation of an archaeon at the prokaryote-eukaryote interface.</title>
        <authorList>
            <person name="Imachi H."/>
            <person name="Nobu M.K."/>
            <person name="Nakahara N."/>
            <person name="Morono Y."/>
            <person name="Ogawara M."/>
            <person name="Takaki Y."/>
            <person name="Takano Y."/>
            <person name="Uematsu K."/>
            <person name="Ikuta T."/>
            <person name="Ito M."/>
            <person name="Matsui Y."/>
            <person name="Miyazaki M."/>
            <person name="Murata K."/>
            <person name="Saito Y."/>
            <person name="Sakai S."/>
            <person name="Song C."/>
            <person name="Tasumi E."/>
            <person name="Yamanaka Y."/>
            <person name="Yamaguchi T."/>
            <person name="Kamagata Y."/>
            <person name="Tamaki H."/>
            <person name="Takai K."/>
        </authorList>
    </citation>
    <scope>NUCLEOTIDE SEQUENCE [LARGE SCALE GENOMIC DNA]</scope>
    <source>
        <strain evidence="2 3">MK-D1</strain>
    </source>
</reference>
<proteinExistence type="predicted"/>
<keyword evidence="3" id="KW-1185">Reference proteome</keyword>
<dbReference type="RefSeq" id="WP_147663885.1">
    <property type="nucleotide sequence ID" value="NZ_CP042905.2"/>
</dbReference>
<evidence type="ECO:0000313" key="2">
    <source>
        <dbReference type="EMBL" id="QEE16962.1"/>
    </source>
</evidence>
<evidence type="ECO:0000313" key="3">
    <source>
        <dbReference type="Proteomes" id="UP000321408"/>
    </source>
</evidence>
<feature type="region of interest" description="Disordered" evidence="1">
    <location>
        <begin position="582"/>
        <end position="635"/>
    </location>
</feature>
<protein>
    <submittedName>
        <fullName evidence="2">Uncharacterized protein</fullName>
    </submittedName>
</protein>
<evidence type="ECO:0000256" key="1">
    <source>
        <dbReference type="SAM" id="MobiDB-lite"/>
    </source>
</evidence>
<sequence>MSSIHDPSQILNNNNFEKNQKNAKEIWDYENFYEFFEFFEKFNFNSILTEKEQINKDIFRVLCTRADPYTSTPIINEKIYVINLDEPIISISQDFLEDILTNLKSRPRLYSIGASSSLSSVIADQFLSISNSSTIIPSQFHQVPKICFISLQKKKILRTSLDFIIYLMLDQETLASNVKKSILNAIKSCKKFQKDNNYELKLNMVLKFAQHHWFQKIFSSQDNLICKFLLEYEIFEYFILDEIIIDKNKNKKIFLWENKFSKKNYPTDHLFEKVKQWKQSNSGNNNIIIPRKNFEIDKILRDVKNIKRRNFNFNAEIDKFHQNITDIQENVKIRRKEIQEMQGNARYRIIDKEKFSFQNFLNQPEFYENHEIINKFIQFQSEIIQNRLSIETISEDIIEFKKIDSKDENKNIIMYIIYNRNRTNFDSGFRLKTIINIFKNYGRDYDLFLYYKESDYIELMHPDVLIENLFEFSPDLAQIGFNNEKFKKYLSLEKNLLLPIQFQFSNVFKKPHEAFNSMYDFNSVFFGYREEKILAIWNYHLESSTFKEISPKDVQFDDYVEFFTYFETTVFSSEIEIIDIFEDDESEDDESEDDESEDDESEDGESEEDESENDESEEDESEEDESEDDESEDVDHPRIYLAKYKRFDQRENLIIEESSYILDLDCPFPINLPIELLVDALNPNNKKLITFISCSRRIIFKTTLGFLIYFISGEKFSPKQKRELKEYLINYSESALAQESSIYLECIPENFLKLFQSDFKNTIPEKMIQKDIYEYWEYGLCLDPLYLNSDYDGINPNIKKSYEYSESTDDSSIFLVFNNLIHSKQKVIHDGALLYQRNSSLSKTKYDEQSIISRIFELKVFEASKVIDPKLHDAILEDKSGLLQKFVYKIVETDDKIDLDYFYKESINIEGISLPEHNKISIYEFYNKDNDLNLILINIKNYEKKWKIDNQSIVFDWETDEKSNESPKFKNRMKNLEELELKEKNKDEENERKLNFKFRTCYNNFPFKLKTLKCLRKDRDDDIKIFFVNEIKENEYKLMQVNDNFIFKFISQMNADIGKGKIKEIENLSEDLNYINKIIRIYFPYIEIIINQFDEYNFTLIDEKKDGIILQNLNGTI</sequence>
<dbReference type="AlphaFoldDB" id="A0A5B9DCW1"/>
<dbReference type="Proteomes" id="UP000321408">
    <property type="component" value="Chromosome"/>
</dbReference>
<feature type="compositionally biased region" description="Acidic residues" evidence="1">
    <location>
        <begin position="582"/>
        <end position="633"/>
    </location>
</feature>
<dbReference type="KEGG" id="psyt:DSAG12_02793"/>
<dbReference type="EMBL" id="CP042905">
    <property type="protein sequence ID" value="QEE16962.1"/>
    <property type="molecule type" value="Genomic_DNA"/>
</dbReference>
<name>A0A5B9DCW1_9ARCH</name>
<gene>
    <name evidence="2" type="ORF">DSAG12_02793</name>
</gene>
<accession>A0A5B9DCW1</accession>
<reference evidence="2 3" key="2">
    <citation type="journal article" date="2024" name="Int. J. Syst. Evol. Microbiol.">
        <title>Promethearchaeum syntrophicum gen. nov., sp. nov., an anaerobic, obligately syntrophic archaeon, the first isolate of the lineage 'Asgard' archaea, and proposal of the new archaeal phylum Promethearchaeota phyl. nov. and kingdom Promethearchaeati regn. nov.</title>
        <authorList>
            <person name="Imachi H."/>
            <person name="Nobu M.K."/>
            <person name="Kato S."/>
            <person name="Takaki Y."/>
            <person name="Miyazaki M."/>
            <person name="Miyata M."/>
            <person name="Ogawara M."/>
            <person name="Saito Y."/>
            <person name="Sakai S."/>
            <person name="Tahara Y.O."/>
            <person name="Takano Y."/>
            <person name="Tasumi E."/>
            <person name="Uematsu K."/>
            <person name="Yoshimura T."/>
            <person name="Itoh T."/>
            <person name="Ohkuma M."/>
            <person name="Takai K."/>
        </authorList>
    </citation>
    <scope>NUCLEOTIDE SEQUENCE [LARGE SCALE GENOMIC DNA]</scope>
    <source>
        <strain evidence="2 3">MK-D1</strain>
    </source>
</reference>
<organism evidence="2 3">
    <name type="scientific">Promethearchaeum syntrophicum</name>
    <dbReference type="NCBI Taxonomy" id="2594042"/>
    <lineage>
        <taxon>Archaea</taxon>
        <taxon>Promethearchaeati</taxon>
        <taxon>Promethearchaeota</taxon>
        <taxon>Promethearchaeia</taxon>
        <taxon>Promethearchaeales</taxon>
        <taxon>Promethearchaeaceae</taxon>
        <taxon>Promethearchaeum</taxon>
    </lineage>
</organism>